<evidence type="ECO:0000259" key="9">
    <source>
        <dbReference type="Pfam" id="PF02927"/>
    </source>
</evidence>
<dbReference type="EMBL" id="BBLT01000002">
    <property type="protein sequence ID" value="GAL84208.1"/>
    <property type="molecule type" value="Genomic_DNA"/>
</dbReference>
<dbReference type="GO" id="GO:0008810">
    <property type="term" value="F:cellulase activity"/>
    <property type="evidence" value="ECO:0007669"/>
    <property type="project" value="UniProtKB-EC"/>
</dbReference>
<dbReference type="Gene3D" id="1.50.10.10">
    <property type="match status" value="1"/>
</dbReference>
<dbReference type="NCBIfam" id="TIGR04183">
    <property type="entry name" value="Por_Secre_tail"/>
    <property type="match status" value="1"/>
</dbReference>
<dbReference type="RefSeq" id="WP_052430000.1">
    <property type="nucleotide sequence ID" value="NZ_BBLT01000002.1"/>
</dbReference>
<protein>
    <recommendedName>
        <fullName evidence="7">Endoglucanase</fullName>
        <ecNumber evidence="7">3.2.1.4</ecNumber>
    </recommendedName>
</protein>
<feature type="domain" description="Cellulase Ig-like" evidence="9">
    <location>
        <begin position="191"/>
        <end position="265"/>
    </location>
</feature>
<keyword evidence="12" id="KW-1185">Reference proteome</keyword>
<keyword evidence="2 6" id="KW-0378">Hydrolase</keyword>
<dbReference type="InterPro" id="IPR008928">
    <property type="entry name" value="6-hairpin_glycosidase_sf"/>
</dbReference>
<dbReference type="CDD" id="cd02850">
    <property type="entry name" value="E_set_Cellulase_N"/>
    <property type="match status" value="1"/>
</dbReference>
<dbReference type="PROSITE" id="PS00592">
    <property type="entry name" value="GH9_2"/>
    <property type="match status" value="1"/>
</dbReference>
<feature type="active site" evidence="6">
    <location>
        <position position="670"/>
    </location>
</feature>
<dbReference type="STRING" id="153721.MYP_1436"/>
<dbReference type="Pfam" id="PF18962">
    <property type="entry name" value="Por_Secre_tail"/>
    <property type="match status" value="1"/>
</dbReference>
<evidence type="ECO:0000256" key="1">
    <source>
        <dbReference type="ARBA" id="ARBA00007072"/>
    </source>
</evidence>
<evidence type="ECO:0000256" key="4">
    <source>
        <dbReference type="ARBA" id="ARBA00023295"/>
    </source>
</evidence>
<comment type="catalytic activity">
    <reaction evidence="7">
        <text>Endohydrolysis of (1-&gt;4)-beta-D-glucosidic linkages in cellulose, lichenin and cereal beta-D-glucans.</text>
        <dbReference type="EC" id="3.2.1.4"/>
    </reaction>
</comment>
<dbReference type="EC" id="3.2.1.4" evidence="7"/>
<keyword evidence="7" id="KW-0136">Cellulose degradation</keyword>
<dbReference type="OrthoDB" id="9808897at2"/>
<dbReference type="PANTHER" id="PTHR22298">
    <property type="entry name" value="ENDO-1,4-BETA-GLUCANASE"/>
    <property type="match status" value="1"/>
</dbReference>
<dbReference type="InterPro" id="IPR012341">
    <property type="entry name" value="6hp_glycosidase-like_sf"/>
</dbReference>
<dbReference type="SUPFAM" id="SSF48208">
    <property type="entry name" value="Six-hairpin glycosidases"/>
    <property type="match status" value="1"/>
</dbReference>
<feature type="domain" description="Glycoside hydrolase family 9" evidence="8">
    <location>
        <begin position="284"/>
        <end position="733"/>
    </location>
</feature>
<organism evidence="11 12">
    <name type="scientific">Sporocytophaga myxococcoides</name>
    <dbReference type="NCBI Taxonomy" id="153721"/>
    <lineage>
        <taxon>Bacteria</taxon>
        <taxon>Pseudomonadati</taxon>
        <taxon>Bacteroidota</taxon>
        <taxon>Cytophagia</taxon>
        <taxon>Cytophagales</taxon>
        <taxon>Cytophagaceae</taxon>
        <taxon>Sporocytophaga</taxon>
    </lineage>
</organism>
<gene>
    <name evidence="11" type="ORF">MYP_1436</name>
</gene>
<dbReference type="SUPFAM" id="SSF81296">
    <property type="entry name" value="E set domains"/>
    <property type="match status" value="1"/>
</dbReference>
<evidence type="ECO:0000313" key="11">
    <source>
        <dbReference type="EMBL" id="GAL84208.1"/>
    </source>
</evidence>
<keyword evidence="4 6" id="KW-0326">Glycosidase</keyword>
<evidence type="ECO:0000256" key="5">
    <source>
        <dbReference type="ARBA" id="ARBA00023326"/>
    </source>
</evidence>
<proteinExistence type="inferred from homology"/>
<dbReference type="InterPro" id="IPR004197">
    <property type="entry name" value="Cellulase_Ig-like"/>
</dbReference>
<evidence type="ECO:0000259" key="8">
    <source>
        <dbReference type="Pfam" id="PF00759"/>
    </source>
</evidence>
<name>A0A098LCV6_9BACT</name>
<comment type="similarity">
    <text evidence="1 6 7">Belongs to the glycosyl hydrolase 9 (cellulase E) family.</text>
</comment>
<dbReference type="Proteomes" id="UP000030185">
    <property type="component" value="Unassembled WGS sequence"/>
</dbReference>
<evidence type="ECO:0000313" key="12">
    <source>
        <dbReference type="Proteomes" id="UP000030185"/>
    </source>
</evidence>
<feature type="signal peptide" evidence="7">
    <location>
        <begin position="1"/>
        <end position="24"/>
    </location>
</feature>
<feature type="chain" id="PRO_5018381408" description="Endoglucanase" evidence="7">
    <location>
        <begin position="25"/>
        <end position="833"/>
    </location>
</feature>
<dbReference type="AlphaFoldDB" id="A0A098LCV6"/>
<evidence type="ECO:0000256" key="3">
    <source>
        <dbReference type="ARBA" id="ARBA00023277"/>
    </source>
</evidence>
<accession>A0A098LCV6</accession>
<evidence type="ECO:0000259" key="10">
    <source>
        <dbReference type="Pfam" id="PF18962"/>
    </source>
</evidence>
<dbReference type="InterPro" id="IPR001701">
    <property type="entry name" value="Glyco_hydro_9"/>
</dbReference>
<dbReference type="Pfam" id="PF02927">
    <property type="entry name" value="CelD_N"/>
    <property type="match status" value="1"/>
</dbReference>
<reference evidence="11 12" key="1">
    <citation type="submission" date="2014-09" db="EMBL/GenBank/DDBJ databases">
        <title>Sporocytophaga myxococcoides PG-01 genome sequencing.</title>
        <authorList>
            <person name="Liu L."/>
            <person name="Gao P.J."/>
            <person name="Chen G.J."/>
            <person name="Wang L.S."/>
        </authorList>
    </citation>
    <scope>NUCLEOTIDE SEQUENCE [LARGE SCALE GENOMIC DNA]</scope>
    <source>
        <strain evidence="11 12">PG-01</strain>
    </source>
</reference>
<evidence type="ECO:0000256" key="6">
    <source>
        <dbReference type="PROSITE-ProRule" id="PRU10059"/>
    </source>
</evidence>
<dbReference type="InterPro" id="IPR018221">
    <property type="entry name" value="Glyco_hydro_9_His_AS"/>
</dbReference>
<comment type="caution">
    <text evidence="11">The sequence shown here is derived from an EMBL/GenBank/DDBJ whole genome shotgun (WGS) entry which is preliminary data.</text>
</comment>
<dbReference type="InterPro" id="IPR026444">
    <property type="entry name" value="Secre_tail"/>
</dbReference>
<dbReference type="GO" id="GO:0030245">
    <property type="term" value="P:cellulose catabolic process"/>
    <property type="evidence" value="ECO:0007669"/>
    <property type="project" value="UniProtKB-KW"/>
</dbReference>
<feature type="domain" description="Secretion system C-terminal sorting" evidence="10">
    <location>
        <begin position="760"/>
        <end position="831"/>
    </location>
</feature>
<evidence type="ECO:0000256" key="7">
    <source>
        <dbReference type="RuleBase" id="RU361166"/>
    </source>
</evidence>
<evidence type="ECO:0000256" key="2">
    <source>
        <dbReference type="ARBA" id="ARBA00022801"/>
    </source>
</evidence>
<dbReference type="Pfam" id="PF00759">
    <property type="entry name" value="Glyco_hydro_9"/>
    <property type="match status" value="1"/>
</dbReference>
<keyword evidence="3 6" id="KW-0119">Carbohydrate metabolism</keyword>
<sequence length="833" mass="94359">MIQRKLFIIILSICFLLNKSTAQSKGYKLDFDSNDWAPSYSHPDFTVKNKDGILVINTLSVGSDYENFVGYLPKTDLSSNPFVYVKIKTQYPVKFQLRLLDNANKETNDNNPSIPVSPDNEYKWMTFDFTNKFKQSWPANDTVNSREIVKFSIILNAGGPDYTGWVNIDEIVFGDSNSVKLPFDPIVYQPKVNQLGYLIKNPKVAIIPSNKMLAFQIIEKTTKTSVFSSTTSSPSKWQYSEESVVKADFSELEQEGHYYLLAEGLKASYDFTISDTVLNGLQAAVIKAFYFNRASMDITVPYGGKWSRANGHPDDKVLIHSSAASDERPEGTVISCPKGWYDAGDYNKYVVPAGISVWQLLSSWEYFRTETNTMSLTIPESNNNLPDILDEALWEIEWLQTMQDPADGGVYHKLTNAEFDPMVMPEDATTPRYVVKKTTPATLNFASMLTKASRIYRQFPEYKTDITNTWLAQAENAWDWAVAHPEEQYDQDLINQTYEPNIHTGDYGLQSYNVEWADEWFWAAVELYIATGKLKYLNKINFPDKPLEVPKWSNTEFMGIISMIKNKDKFSSYEVEHAENRLIKFANVLNDYAKKSPYATSMGTMAYDFGWNSNANAANHSMILLHAYELTENKDYFNTAIMNIDYLLGRNPLNYCFVTGFGTQSPQHIHHRISSADGVTEPVPGLIVNGPHNDDLSFCTYPTTIPAFTYLDDECSAPTNEVAININSALVYSLNALKSIYSEKILSPVKKKTSEEKIALYPNPNDGTFEIAVPEIFKNGQWKLINTYGNQMAQGVLSSETKQRISFHGIHSGLYILIFNNEGKSSSIKVKIY</sequence>
<dbReference type="InterPro" id="IPR014756">
    <property type="entry name" value="Ig_E-set"/>
</dbReference>
<keyword evidence="5 6" id="KW-0624">Polysaccharide degradation</keyword>
<dbReference type="eggNOG" id="COG3291">
    <property type="taxonomic scope" value="Bacteria"/>
</dbReference>
<keyword evidence="7" id="KW-0732">Signal</keyword>
<dbReference type="Gene3D" id="2.60.40.10">
    <property type="entry name" value="Immunoglobulins"/>
    <property type="match status" value="1"/>
</dbReference>
<dbReference type="InterPro" id="IPR013783">
    <property type="entry name" value="Ig-like_fold"/>
</dbReference>